<name>A0ABP8NXE8_9BACT</name>
<feature type="domain" description="GIY-YIG" evidence="1">
    <location>
        <begin position="320"/>
        <end position="406"/>
    </location>
</feature>
<evidence type="ECO:0000313" key="3">
    <source>
        <dbReference type="Proteomes" id="UP001500840"/>
    </source>
</evidence>
<organism evidence="2 3">
    <name type="scientific">Novipirellula rosea</name>
    <dbReference type="NCBI Taxonomy" id="1031540"/>
    <lineage>
        <taxon>Bacteria</taxon>
        <taxon>Pseudomonadati</taxon>
        <taxon>Planctomycetota</taxon>
        <taxon>Planctomycetia</taxon>
        <taxon>Pirellulales</taxon>
        <taxon>Pirellulaceae</taxon>
        <taxon>Novipirellula</taxon>
    </lineage>
</organism>
<dbReference type="InterPro" id="IPR000305">
    <property type="entry name" value="GIY-YIG_endonuc"/>
</dbReference>
<dbReference type="Proteomes" id="UP001500840">
    <property type="component" value="Unassembled WGS sequence"/>
</dbReference>
<dbReference type="PROSITE" id="PS50164">
    <property type="entry name" value="GIY_YIG"/>
    <property type="match status" value="1"/>
</dbReference>
<dbReference type="Gene3D" id="3.40.1440.10">
    <property type="entry name" value="GIY-YIG endonuclease"/>
    <property type="match status" value="1"/>
</dbReference>
<dbReference type="RefSeq" id="WP_345328542.1">
    <property type="nucleotide sequence ID" value="NZ_BAABGA010000121.1"/>
</dbReference>
<accession>A0ABP8NXE8</accession>
<gene>
    <name evidence="2" type="ORF">GCM10023156_71830</name>
</gene>
<dbReference type="Pfam" id="PF01541">
    <property type="entry name" value="GIY-YIG"/>
    <property type="match status" value="1"/>
</dbReference>
<protein>
    <recommendedName>
        <fullName evidence="1">GIY-YIG domain-containing protein</fullName>
    </recommendedName>
</protein>
<sequence length="412" mass="46548">MNLEYDSNGNILLIPNEDLLLENIPGDDCSFAEYFKFAHTFDGYEVFGDDAFTVCNRCDVEGNDLSSLRNFLFIKARGWRHSGGPEPNNDEWNAERCAIRSIRRIVSERNLMSTVQDDIPLDDGFRLTLQSLLEQSGVDLSDALIMRHTPPGALGIAYPSLAATNHEVFHAYQSIQGPAYEKRLKQKGWLISFVVDAAGQTVLAGVFRKENEILDSSKIEAANRVLSRFAFQSTAAETPIWFELSLSGHLSKFRGRLVVEWHNHISWCRDADSPKSVFEVTSISPESLLVPPKLPHWRSIIWKWDDLKTLPQSWRIAISQWRAIYLIHDSSTNKNYVGSAYGSDNLLARWEGYAKSGNNDNKHLKPLDPSGFSFSILEVLSHTATESEVTTRESTWKKRLHTLYPNGLNGNA</sequence>
<dbReference type="CDD" id="cd10446">
    <property type="entry name" value="GIY-YIG_unchar_1"/>
    <property type="match status" value="1"/>
</dbReference>
<dbReference type="SUPFAM" id="SSF82771">
    <property type="entry name" value="GIY-YIG endonuclease"/>
    <property type="match status" value="1"/>
</dbReference>
<dbReference type="InterPro" id="IPR035901">
    <property type="entry name" value="GIY-YIG_endonuc_sf"/>
</dbReference>
<evidence type="ECO:0000313" key="2">
    <source>
        <dbReference type="EMBL" id="GAA4473623.1"/>
    </source>
</evidence>
<keyword evidence="3" id="KW-1185">Reference proteome</keyword>
<proteinExistence type="predicted"/>
<reference evidence="3" key="1">
    <citation type="journal article" date="2019" name="Int. J. Syst. Evol. Microbiol.">
        <title>The Global Catalogue of Microorganisms (GCM) 10K type strain sequencing project: providing services to taxonomists for standard genome sequencing and annotation.</title>
        <authorList>
            <consortium name="The Broad Institute Genomics Platform"/>
            <consortium name="The Broad Institute Genome Sequencing Center for Infectious Disease"/>
            <person name="Wu L."/>
            <person name="Ma J."/>
        </authorList>
    </citation>
    <scope>NUCLEOTIDE SEQUENCE [LARGE SCALE GENOMIC DNA]</scope>
    <source>
        <strain evidence="3">JCM 17759</strain>
    </source>
</reference>
<comment type="caution">
    <text evidence="2">The sequence shown here is derived from an EMBL/GenBank/DDBJ whole genome shotgun (WGS) entry which is preliminary data.</text>
</comment>
<dbReference type="EMBL" id="BAABGA010000121">
    <property type="protein sequence ID" value="GAA4473623.1"/>
    <property type="molecule type" value="Genomic_DNA"/>
</dbReference>
<evidence type="ECO:0000259" key="1">
    <source>
        <dbReference type="PROSITE" id="PS50164"/>
    </source>
</evidence>